<feature type="region of interest" description="Disordered" evidence="1">
    <location>
        <begin position="172"/>
        <end position="220"/>
    </location>
</feature>
<dbReference type="PaxDb" id="121845-A0A3Q0IM18"/>
<dbReference type="RefSeq" id="XP_026675688.1">
    <property type="nucleotide sequence ID" value="XM_026819887.1"/>
</dbReference>
<accession>A0A3Q0IM18</accession>
<name>A0A3Q0IM18_DIACI</name>
<dbReference type="AlphaFoldDB" id="A0A3Q0IM18"/>
<reference evidence="3" key="1">
    <citation type="submission" date="2025-08" db="UniProtKB">
        <authorList>
            <consortium name="RefSeq"/>
        </authorList>
    </citation>
    <scope>IDENTIFICATION</scope>
</reference>
<feature type="compositionally biased region" description="Basic residues" evidence="1">
    <location>
        <begin position="179"/>
        <end position="192"/>
    </location>
</feature>
<dbReference type="KEGG" id="dci:113465390"/>
<proteinExistence type="predicted"/>
<gene>
    <name evidence="3" type="primary">LOC113465390</name>
</gene>
<sequence length="220" mass="24616">MKAKSDLKSAREMNNEERKSIAFPFQTAKTLVKMSVNELNEEQGTSHSQENDSVKIFPFQTAGSVISQLMKRCSEIVENDQGSDRNVDFNIDDIPFSEEQLEEFGGRSSIMIGFQSAKQYQNEPFNTNSIALPNNQVELEQSSENNIPSSTEKFEEPREVLEDINKILSKYDDSNITKGPKKKVVFSRKSNLRSKGDLNGASSETTTKTQLNSSIKDSGA</sequence>
<dbReference type="GeneID" id="113465390"/>
<keyword evidence="2" id="KW-1185">Reference proteome</keyword>
<organism evidence="2 3">
    <name type="scientific">Diaphorina citri</name>
    <name type="common">Asian citrus psyllid</name>
    <dbReference type="NCBI Taxonomy" id="121845"/>
    <lineage>
        <taxon>Eukaryota</taxon>
        <taxon>Metazoa</taxon>
        <taxon>Ecdysozoa</taxon>
        <taxon>Arthropoda</taxon>
        <taxon>Hexapoda</taxon>
        <taxon>Insecta</taxon>
        <taxon>Pterygota</taxon>
        <taxon>Neoptera</taxon>
        <taxon>Paraneoptera</taxon>
        <taxon>Hemiptera</taxon>
        <taxon>Sternorrhyncha</taxon>
        <taxon>Psylloidea</taxon>
        <taxon>Psyllidae</taxon>
        <taxon>Diaphorininae</taxon>
        <taxon>Diaphorina</taxon>
    </lineage>
</organism>
<feature type="compositionally biased region" description="Polar residues" evidence="1">
    <location>
        <begin position="200"/>
        <end position="220"/>
    </location>
</feature>
<evidence type="ECO:0000313" key="2">
    <source>
        <dbReference type="Proteomes" id="UP000079169"/>
    </source>
</evidence>
<protein>
    <submittedName>
        <fullName evidence="3">Uncharacterized protein LOC113465390</fullName>
    </submittedName>
</protein>
<evidence type="ECO:0000313" key="3">
    <source>
        <dbReference type="RefSeq" id="XP_026675688.1"/>
    </source>
</evidence>
<evidence type="ECO:0000256" key="1">
    <source>
        <dbReference type="SAM" id="MobiDB-lite"/>
    </source>
</evidence>
<dbReference type="Proteomes" id="UP000079169">
    <property type="component" value="Unplaced"/>
</dbReference>